<dbReference type="InterPro" id="IPR038765">
    <property type="entry name" value="Papain-like_cys_pep_sf"/>
</dbReference>
<keyword evidence="4" id="KW-0788">Thiol protease</keyword>
<sequence length="466" mass="50917">MASREICGLSVLLLLFVAGASASDMSIIGYDERHGMMEGRSETEVRAMYESWLVRHGKAYNALGEKDRRFEIFKDNLRYIDEHNAGGHSFKLGLNRFADLTNEEYRSMYLGTKPRPRNGLSRTNKTGLSANKVGEELPDSVDWREKGAVAPVKDQGSCGSCWAFSTIAAVEGINQIVTGDLIVLSEQELVDCDRSYNQGCNGGLMDYAFEFIINNGGIDTEEDYPYKANDGTCDSYRKNARVVKIDSYEDVPVNDEAALKKAVAGQPISVAIEAGGRAFQLYQSGVFTGRCGTDLDHGVTAVGYGTENGKDYWLVRNSWGGSWGEAGYIKMERNLENTPTGKCGIAMQASYPLKHSANPPNPGPSPPSPVKPPTVCDNYYTCPEGNTCCCVYEYGRYCFAWGCCPLEAASCCDDHYSCCPHDFPVCNTEAGTCLMSKNNPLGVAALKRTPAKPYWAFSGAANEKST</sequence>
<dbReference type="FunFam" id="3.90.70.10:FF:000068">
    <property type="entry name" value="Cysteine protease 1"/>
    <property type="match status" value="1"/>
</dbReference>
<dbReference type="PRINTS" id="PR00705">
    <property type="entry name" value="PAPAIN"/>
</dbReference>
<feature type="signal peptide" evidence="8">
    <location>
        <begin position="1"/>
        <end position="22"/>
    </location>
</feature>
<comment type="similarity">
    <text evidence="1">Belongs to the peptidase C1 family.</text>
</comment>
<evidence type="ECO:0008006" key="14">
    <source>
        <dbReference type="Google" id="ProtNLM"/>
    </source>
</evidence>
<feature type="domain" description="Peptidase C1A papain C-terminal" evidence="10">
    <location>
        <begin position="137"/>
        <end position="353"/>
    </location>
</feature>
<proteinExistence type="inferred from homology"/>
<dbReference type="InterPro" id="IPR000668">
    <property type="entry name" value="Peptidase_C1A_C"/>
</dbReference>
<dbReference type="PANTHER" id="PTHR12411">
    <property type="entry name" value="CYSTEINE PROTEASE FAMILY C1-RELATED"/>
    <property type="match status" value="1"/>
</dbReference>
<name>A0AAV7DY86_ARIFI</name>
<evidence type="ECO:0000256" key="3">
    <source>
        <dbReference type="ARBA" id="ARBA00022801"/>
    </source>
</evidence>
<dbReference type="GO" id="GO:0006508">
    <property type="term" value="P:proteolysis"/>
    <property type="evidence" value="ECO:0007669"/>
    <property type="project" value="UniProtKB-KW"/>
</dbReference>
<keyword evidence="3" id="KW-0378">Hydrolase</keyword>
<evidence type="ECO:0000256" key="6">
    <source>
        <dbReference type="ARBA" id="ARBA00023180"/>
    </source>
</evidence>
<protein>
    <recommendedName>
        <fullName evidence="14">Cysteine protease</fullName>
    </recommendedName>
</protein>
<dbReference type="PROSITE" id="PS00640">
    <property type="entry name" value="THIOL_PROTEASE_ASN"/>
    <property type="match status" value="1"/>
</dbReference>
<dbReference type="SUPFAM" id="SSF57277">
    <property type="entry name" value="Granulin repeat"/>
    <property type="match status" value="1"/>
</dbReference>
<keyword evidence="6" id="KW-0325">Glycoprotein</keyword>
<feature type="region of interest" description="Disordered" evidence="7">
    <location>
        <begin position="111"/>
        <end position="131"/>
    </location>
</feature>
<comment type="caution">
    <text evidence="12">The sequence shown here is derived from an EMBL/GenBank/DDBJ whole genome shotgun (WGS) entry which is preliminary data.</text>
</comment>
<dbReference type="Pfam" id="PF00112">
    <property type="entry name" value="Peptidase_C1"/>
    <property type="match status" value="1"/>
</dbReference>
<dbReference type="Gene3D" id="3.90.70.10">
    <property type="entry name" value="Cysteine proteinases"/>
    <property type="match status" value="1"/>
</dbReference>
<feature type="domain" description="Granulins" evidence="9">
    <location>
        <begin position="376"/>
        <end position="433"/>
    </location>
</feature>
<dbReference type="Proteomes" id="UP000825729">
    <property type="component" value="Unassembled WGS sequence"/>
</dbReference>
<evidence type="ECO:0000256" key="2">
    <source>
        <dbReference type="ARBA" id="ARBA00022670"/>
    </source>
</evidence>
<feature type="compositionally biased region" description="Polar residues" evidence="7">
    <location>
        <begin position="120"/>
        <end position="129"/>
    </location>
</feature>
<dbReference type="SUPFAM" id="SSF54001">
    <property type="entry name" value="Cysteine proteinases"/>
    <property type="match status" value="1"/>
</dbReference>
<feature type="domain" description="Cathepsin propeptide inhibitor" evidence="11">
    <location>
        <begin position="49"/>
        <end position="105"/>
    </location>
</feature>
<evidence type="ECO:0000259" key="9">
    <source>
        <dbReference type="SMART" id="SM00277"/>
    </source>
</evidence>
<evidence type="ECO:0000259" key="10">
    <source>
        <dbReference type="SMART" id="SM00645"/>
    </source>
</evidence>
<feature type="chain" id="PRO_5043854596" description="Cysteine protease" evidence="8">
    <location>
        <begin position="23"/>
        <end position="466"/>
    </location>
</feature>
<dbReference type="InterPro" id="IPR000118">
    <property type="entry name" value="Granulin"/>
</dbReference>
<organism evidence="12 13">
    <name type="scientific">Aristolochia fimbriata</name>
    <name type="common">White veined hardy Dutchman's pipe vine</name>
    <dbReference type="NCBI Taxonomy" id="158543"/>
    <lineage>
        <taxon>Eukaryota</taxon>
        <taxon>Viridiplantae</taxon>
        <taxon>Streptophyta</taxon>
        <taxon>Embryophyta</taxon>
        <taxon>Tracheophyta</taxon>
        <taxon>Spermatophyta</taxon>
        <taxon>Magnoliopsida</taxon>
        <taxon>Magnoliidae</taxon>
        <taxon>Piperales</taxon>
        <taxon>Aristolochiaceae</taxon>
        <taxon>Aristolochia</taxon>
    </lineage>
</organism>
<keyword evidence="13" id="KW-1185">Reference proteome</keyword>
<evidence type="ECO:0000256" key="4">
    <source>
        <dbReference type="ARBA" id="ARBA00022807"/>
    </source>
</evidence>
<dbReference type="CDD" id="cd02248">
    <property type="entry name" value="Peptidase_C1A"/>
    <property type="match status" value="1"/>
</dbReference>
<gene>
    <name evidence="12" type="ORF">H6P81_020657</name>
</gene>
<dbReference type="Pfam" id="PF00396">
    <property type="entry name" value="Granulin"/>
    <property type="match status" value="1"/>
</dbReference>
<keyword evidence="5" id="KW-1015">Disulfide bond</keyword>
<dbReference type="PROSITE" id="PS00139">
    <property type="entry name" value="THIOL_PROTEASE_CYS"/>
    <property type="match status" value="1"/>
</dbReference>
<dbReference type="InterPro" id="IPR000169">
    <property type="entry name" value="Pept_cys_AS"/>
</dbReference>
<reference evidence="12 13" key="1">
    <citation type="submission" date="2021-07" db="EMBL/GenBank/DDBJ databases">
        <title>The Aristolochia fimbriata genome: insights into angiosperm evolution, floral development and chemical biosynthesis.</title>
        <authorList>
            <person name="Jiao Y."/>
        </authorList>
    </citation>
    <scope>NUCLEOTIDE SEQUENCE [LARGE SCALE GENOMIC DNA]</scope>
    <source>
        <strain evidence="12">IBCAS-2021</strain>
        <tissue evidence="12">Leaf</tissue>
    </source>
</reference>
<evidence type="ECO:0000256" key="7">
    <source>
        <dbReference type="SAM" id="MobiDB-lite"/>
    </source>
</evidence>
<dbReference type="GO" id="GO:0008234">
    <property type="term" value="F:cysteine-type peptidase activity"/>
    <property type="evidence" value="ECO:0007669"/>
    <property type="project" value="UniProtKB-KW"/>
</dbReference>
<dbReference type="InterPro" id="IPR025660">
    <property type="entry name" value="Pept_his_AS"/>
</dbReference>
<dbReference type="SMART" id="SM00645">
    <property type="entry name" value="Pept_C1"/>
    <property type="match status" value="1"/>
</dbReference>
<dbReference type="SMART" id="SM00277">
    <property type="entry name" value="GRAN"/>
    <property type="match status" value="1"/>
</dbReference>
<accession>A0AAV7DY86</accession>
<evidence type="ECO:0000313" key="12">
    <source>
        <dbReference type="EMBL" id="KAG9440492.1"/>
    </source>
</evidence>
<evidence type="ECO:0000256" key="5">
    <source>
        <dbReference type="ARBA" id="ARBA00023157"/>
    </source>
</evidence>
<dbReference type="AlphaFoldDB" id="A0AAV7DY86"/>
<dbReference type="Gene3D" id="2.10.25.160">
    <property type="entry name" value="Granulin"/>
    <property type="match status" value="1"/>
</dbReference>
<dbReference type="PROSITE" id="PS00639">
    <property type="entry name" value="THIOL_PROTEASE_HIS"/>
    <property type="match status" value="1"/>
</dbReference>
<evidence type="ECO:0000259" key="11">
    <source>
        <dbReference type="SMART" id="SM00848"/>
    </source>
</evidence>
<dbReference type="InterPro" id="IPR013201">
    <property type="entry name" value="Prot_inhib_I29"/>
</dbReference>
<dbReference type="SMART" id="SM00848">
    <property type="entry name" value="Inhibitor_I29"/>
    <property type="match status" value="1"/>
</dbReference>
<dbReference type="InterPro" id="IPR025661">
    <property type="entry name" value="Pept_asp_AS"/>
</dbReference>
<evidence type="ECO:0000256" key="1">
    <source>
        <dbReference type="ARBA" id="ARBA00008455"/>
    </source>
</evidence>
<dbReference type="InterPro" id="IPR013128">
    <property type="entry name" value="Peptidase_C1A"/>
</dbReference>
<keyword evidence="2" id="KW-0645">Protease</keyword>
<dbReference type="InterPro" id="IPR037277">
    <property type="entry name" value="Granulin_sf"/>
</dbReference>
<keyword evidence="8" id="KW-0732">Signal</keyword>
<dbReference type="InterPro" id="IPR039417">
    <property type="entry name" value="Peptidase_C1A_papain-like"/>
</dbReference>
<dbReference type="FunFam" id="2.10.25.160:FF:000002">
    <property type="entry name" value="Cysteine protease 1"/>
    <property type="match status" value="1"/>
</dbReference>
<evidence type="ECO:0000256" key="8">
    <source>
        <dbReference type="SAM" id="SignalP"/>
    </source>
</evidence>
<evidence type="ECO:0000313" key="13">
    <source>
        <dbReference type="Proteomes" id="UP000825729"/>
    </source>
</evidence>
<dbReference type="EMBL" id="JAINDJ010000008">
    <property type="protein sequence ID" value="KAG9440492.1"/>
    <property type="molecule type" value="Genomic_DNA"/>
</dbReference>
<dbReference type="Pfam" id="PF08246">
    <property type="entry name" value="Inhibitor_I29"/>
    <property type="match status" value="1"/>
</dbReference>